<dbReference type="InterPro" id="IPR029058">
    <property type="entry name" value="AB_hydrolase_fold"/>
</dbReference>
<dbReference type="SUPFAM" id="SSF53474">
    <property type="entry name" value="alpha/beta-Hydrolases"/>
    <property type="match status" value="1"/>
</dbReference>
<gene>
    <name evidence="4" type="ORF">CCUS01_04751</name>
</gene>
<dbReference type="InterPro" id="IPR019819">
    <property type="entry name" value="Carboxylesterase_B_CS"/>
</dbReference>
<evidence type="ECO:0000313" key="4">
    <source>
        <dbReference type="EMBL" id="KAK1479622.1"/>
    </source>
</evidence>
<comment type="caution">
    <text evidence="4">The sequence shown here is derived from an EMBL/GenBank/DDBJ whole genome shotgun (WGS) entry which is preliminary data.</text>
</comment>
<evidence type="ECO:0000256" key="2">
    <source>
        <dbReference type="SAM" id="SignalP"/>
    </source>
</evidence>
<dbReference type="PANTHER" id="PTHR11559">
    <property type="entry name" value="CARBOXYLESTERASE"/>
    <property type="match status" value="1"/>
</dbReference>
<dbReference type="InterPro" id="IPR002018">
    <property type="entry name" value="CarbesteraseB"/>
</dbReference>
<dbReference type="PROSITE" id="PS00941">
    <property type="entry name" value="CARBOXYLESTERASE_B_2"/>
    <property type="match status" value="1"/>
</dbReference>
<evidence type="ECO:0000256" key="1">
    <source>
        <dbReference type="SAM" id="MobiDB-lite"/>
    </source>
</evidence>
<sequence length="621" mass="68052">MFTKLLVYGFMGFAHLPTLNAEAAAQPTLNLPWGVYQGQPMKDDANIYLFENVRFGANPPRFGSPAFPTWVNSSIQPVSNGRNCIQIDPKDVDNAPGGDDPVDTPDDQVTKQGEDCLFLDLYVPKTAFESTKVKALPVVIWLYGGAFAFGSKNQLGPLYTGRSVIIASKYQTIFVAGNYRLGAFGWLSGDYMQKNAQPNAGLYDQALLFQWVQKYIGQVSGDESKVSAWGESAGAGSILHHLIREDGAVDPTFKTFAIQSPAFEWAWDNKPKGKLDQVYQNFSSLAGCGLTFDIDCLRKSTNLTAANQQLFNTVRQTGLFPVGPAVDGKWITTIPTISFASGEFWIMCSTMIALWFYMLANPVPPGNYWKSIQSIIVSHTLNESASFTPSWVTSFDTFNAFLNIFLPGTKLAPQRQQITAQYPCAQSPYNGDYRLCIATVIRDASFVCNTRDLYSAYPSIARMMRYGFPIGQLARHAADLVALFSNNLEEAKDILKKNKVPLAAQYASLLVDTHVAQAYQTYFASFALSGGDPNTLPMPHVPKGDPPKWPVADGNSGDQLENVLTVYAPSGQPAFLLDQSDDQNTKKACGFWTEIAQQVVAAQKATDIVGNEESGVDSGEL</sequence>
<keyword evidence="2" id="KW-0732">Signal</keyword>
<evidence type="ECO:0000259" key="3">
    <source>
        <dbReference type="Pfam" id="PF00135"/>
    </source>
</evidence>
<feature type="signal peptide" evidence="2">
    <location>
        <begin position="1"/>
        <end position="21"/>
    </location>
</feature>
<dbReference type="InterPro" id="IPR050309">
    <property type="entry name" value="Type-B_Carboxylest/Lipase"/>
</dbReference>
<protein>
    <recommendedName>
        <fullName evidence="3">Carboxylesterase type B domain-containing protein</fullName>
    </recommendedName>
</protein>
<dbReference type="Pfam" id="PF00135">
    <property type="entry name" value="COesterase"/>
    <property type="match status" value="1"/>
</dbReference>
<keyword evidence="5" id="KW-1185">Reference proteome</keyword>
<name>A0AAI9Y5V4_9PEZI</name>
<dbReference type="EMBL" id="MPDP01000113">
    <property type="protein sequence ID" value="KAK1479622.1"/>
    <property type="molecule type" value="Genomic_DNA"/>
</dbReference>
<dbReference type="Proteomes" id="UP001239213">
    <property type="component" value="Unassembled WGS sequence"/>
</dbReference>
<proteinExistence type="predicted"/>
<dbReference type="Gene3D" id="3.40.50.1820">
    <property type="entry name" value="alpha/beta hydrolase"/>
    <property type="match status" value="1"/>
</dbReference>
<feature type="domain" description="Carboxylesterase type B" evidence="3">
    <location>
        <begin position="26"/>
        <end position="558"/>
    </location>
</feature>
<accession>A0AAI9Y5V4</accession>
<feature type="region of interest" description="Disordered" evidence="1">
    <location>
        <begin position="88"/>
        <end position="107"/>
    </location>
</feature>
<dbReference type="AlphaFoldDB" id="A0AAI9Y5V4"/>
<reference evidence="4" key="1">
    <citation type="submission" date="2016-11" db="EMBL/GenBank/DDBJ databases">
        <title>The genome sequence of Colletotrichum cuscutae.</title>
        <authorList>
            <person name="Baroncelli R."/>
        </authorList>
    </citation>
    <scope>NUCLEOTIDE SEQUENCE</scope>
    <source>
        <strain evidence="4">IMI 304802</strain>
    </source>
</reference>
<evidence type="ECO:0000313" key="5">
    <source>
        <dbReference type="Proteomes" id="UP001239213"/>
    </source>
</evidence>
<feature type="chain" id="PRO_5042620298" description="Carboxylesterase type B domain-containing protein" evidence="2">
    <location>
        <begin position="22"/>
        <end position="621"/>
    </location>
</feature>
<organism evidence="4 5">
    <name type="scientific">Colletotrichum cuscutae</name>
    <dbReference type="NCBI Taxonomy" id="1209917"/>
    <lineage>
        <taxon>Eukaryota</taxon>
        <taxon>Fungi</taxon>
        <taxon>Dikarya</taxon>
        <taxon>Ascomycota</taxon>
        <taxon>Pezizomycotina</taxon>
        <taxon>Sordariomycetes</taxon>
        <taxon>Hypocreomycetidae</taxon>
        <taxon>Glomerellales</taxon>
        <taxon>Glomerellaceae</taxon>
        <taxon>Colletotrichum</taxon>
        <taxon>Colletotrichum acutatum species complex</taxon>
    </lineage>
</organism>